<evidence type="ECO:0000256" key="2">
    <source>
        <dbReference type="ARBA" id="ARBA00008816"/>
    </source>
</evidence>
<dbReference type="Proteomes" id="UP001374579">
    <property type="component" value="Unassembled WGS sequence"/>
</dbReference>
<dbReference type="Pfam" id="PF01569">
    <property type="entry name" value="PAP2"/>
    <property type="match status" value="1"/>
</dbReference>
<dbReference type="EMBL" id="JBAMIC010000011">
    <property type="protein sequence ID" value="KAK7101204.1"/>
    <property type="molecule type" value="Genomic_DNA"/>
</dbReference>
<keyword evidence="5 7" id="KW-0472">Membrane</keyword>
<feature type="region of interest" description="Disordered" evidence="6">
    <location>
        <begin position="282"/>
        <end position="319"/>
    </location>
</feature>
<comment type="caution">
    <text evidence="9">The sequence shown here is derived from an EMBL/GenBank/DDBJ whole genome shotgun (WGS) entry which is preliminary data.</text>
</comment>
<dbReference type="InterPro" id="IPR000326">
    <property type="entry name" value="PAP2/HPO"/>
</dbReference>
<gene>
    <name evidence="9" type="ORF">V1264_024028</name>
</gene>
<evidence type="ECO:0000256" key="1">
    <source>
        <dbReference type="ARBA" id="ARBA00004141"/>
    </source>
</evidence>
<organism evidence="9 10">
    <name type="scientific">Littorina saxatilis</name>
    <dbReference type="NCBI Taxonomy" id="31220"/>
    <lineage>
        <taxon>Eukaryota</taxon>
        <taxon>Metazoa</taxon>
        <taxon>Spiralia</taxon>
        <taxon>Lophotrochozoa</taxon>
        <taxon>Mollusca</taxon>
        <taxon>Gastropoda</taxon>
        <taxon>Caenogastropoda</taxon>
        <taxon>Littorinimorpha</taxon>
        <taxon>Littorinoidea</taxon>
        <taxon>Littorinidae</taxon>
        <taxon>Littorina</taxon>
    </lineage>
</organism>
<dbReference type="GO" id="GO:0008195">
    <property type="term" value="F:phosphatidate phosphatase activity"/>
    <property type="evidence" value="ECO:0007669"/>
    <property type="project" value="TreeGrafter"/>
</dbReference>
<feature type="transmembrane region" description="Helical" evidence="7">
    <location>
        <begin position="21"/>
        <end position="45"/>
    </location>
</feature>
<dbReference type="SUPFAM" id="SSF48317">
    <property type="entry name" value="Acid phosphatase/Vanadium-dependent haloperoxidase"/>
    <property type="match status" value="1"/>
</dbReference>
<keyword evidence="10" id="KW-1185">Reference proteome</keyword>
<dbReference type="SMART" id="SM00014">
    <property type="entry name" value="acidPPc"/>
    <property type="match status" value="1"/>
</dbReference>
<dbReference type="GO" id="GO:0046839">
    <property type="term" value="P:phospholipid dephosphorylation"/>
    <property type="evidence" value="ECO:0007669"/>
    <property type="project" value="TreeGrafter"/>
</dbReference>
<dbReference type="GO" id="GO:0007165">
    <property type="term" value="P:signal transduction"/>
    <property type="evidence" value="ECO:0007669"/>
    <property type="project" value="TreeGrafter"/>
</dbReference>
<evidence type="ECO:0000313" key="9">
    <source>
        <dbReference type="EMBL" id="KAK7101204.1"/>
    </source>
</evidence>
<protein>
    <recommendedName>
        <fullName evidence="8">Phosphatidic acid phosphatase type 2/haloperoxidase domain-containing protein</fullName>
    </recommendedName>
</protein>
<sequence length="319" mass="35626">MAAFGDGPERMLSRKRFCFRALVDIACVCCVAVPVLIINVVAQPFHRGFFCDDQSLMHPYKADTVPTWLLVVVGMGLPILSILLVECLLQKTTRCCVLVPTEIPPVPKSCSESSYRSIVIFFFGAAITQLLTETGKYSIGRLRPHFLDVCRPENIPSNCSDIFIMLDVCTGDDSVKMRQARLSFPSGHASMSMYSAAFLMVYLQARLVVSQAKLLRPVLQVAVFTMAFFTCLSRVSDYKHHWSDVLGGSLLGIIVCFLIVVSMTDFHHPLLRRRRAPLAGSRKERLPMYRQDNTSTSSEMPSPGNEQGTIQVHVENEKL</sequence>
<evidence type="ECO:0000256" key="5">
    <source>
        <dbReference type="ARBA" id="ARBA00023136"/>
    </source>
</evidence>
<proteinExistence type="inferred from homology"/>
<feature type="transmembrane region" description="Helical" evidence="7">
    <location>
        <begin position="65"/>
        <end position="85"/>
    </location>
</feature>
<comment type="similarity">
    <text evidence="2">Belongs to the PA-phosphatase related phosphoesterase family.</text>
</comment>
<feature type="compositionally biased region" description="Polar residues" evidence="6">
    <location>
        <begin position="291"/>
        <end position="310"/>
    </location>
</feature>
<keyword evidence="4 7" id="KW-1133">Transmembrane helix</keyword>
<evidence type="ECO:0000256" key="6">
    <source>
        <dbReference type="SAM" id="MobiDB-lite"/>
    </source>
</evidence>
<reference evidence="9 10" key="1">
    <citation type="submission" date="2024-02" db="EMBL/GenBank/DDBJ databases">
        <title>Chromosome-scale genome assembly of the rough periwinkle Littorina saxatilis.</title>
        <authorList>
            <person name="De Jode A."/>
            <person name="Faria R."/>
            <person name="Formenti G."/>
            <person name="Sims Y."/>
            <person name="Smith T.P."/>
            <person name="Tracey A."/>
            <person name="Wood J.M.D."/>
            <person name="Zagrodzka Z.B."/>
            <person name="Johannesson K."/>
            <person name="Butlin R.K."/>
            <person name="Leder E.H."/>
        </authorList>
    </citation>
    <scope>NUCLEOTIDE SEQUENCE [LARGE SCALE GENOMIC DNA]</scope>
    <source>
        <strain evidence="9">Snail1</strain>
        <tissue evidence="9">Muscle</tissue>
    </source>
</reference>
<dbReference type="InterPro" id="IPR043216">
    <property type="entry name" value="PAP-like"/>
</dbReference>
<feature type="domain" description="Phosphatidic acid phosphatase type 2/haloperoxidase" evidence="8">
    <location>
        <begin position="118"/>
        <end position="260"/>
    </location>
</feature>
<dbReference type="Gene3D" id="1.20.144.10">
    <property type="entry name" value="Phosphatidic acid phosphatase type 2/haloperoxidase"/>
    <property type="match status" value="1"/>
</dbReference>
<dbReference type="GO" id="GO:0006644">
    <property type="term" value="P:phospholipid metabolic process"/>
    <property type="evidence" value="ECO:0007669"/>
    <property type="project" value="InterPro"/>
</dbReference>
<feature type="transmembrane region" description="Helical" evidence="7">
    <location>
        <begin position="214"/>
        <end position="235"/>
    </location>
</feature>
<dbReference type="GO" id="GO:0005886">
    <property type="term" value="C:plasma membrane"/>
    <property type="evidence" value="ECO:0007669"/>
    <property type="project" value="TreeGrafter"/>
</dbReference>
<dbReference type="InterPro" id="IPR036938">
    <property type="entry name" value="PAP2/HPO_sf"/>
</dbReference>
<evidence type="ECO:0000256" key="7">
    <source>
        <dbReference type="SAM" id="Phobius"/>
    </source>
</evidence>
<comment type="subcellular location">
    <subcellularLocation>
        <location evidence="1">Membrane</location>
        <topology evidence="1">Multi-pass membrane protein</topology>
    </subcellularLocation>
</comment>
<accession>A0AAN9B9P7</accession>
<dbReference type="AlphaFoldDB" id="A0AAN9B9P7"/>
<keyword evidence="3 7" id="KW-0812">Transmembrane</keyword>
<dbReference type="PANTHER" id="PTHR10165:SF103">
    <property type="entry name" value="PHOSPHOLIPID PHOSPHATASE HOMOLOG 1.2 HOMOLOG"/>
    <property type="match status" value="1"/>
</dbReference>
<feature type="transmembrane region" description="Helical" evidence="7">
    <location>
        <begin position="247"/>
        <end position="266"/>
    </location>
</feature>
<feature type="transmembrane region" description="Helical" evidence="7">
    <location>
        <begin position="182"/>
        <end position="202"/>
    </location>
</feature>
<dbReference type="CDD" id="cd03384">
    <property type="entry name" value="PAP2_wunen"/>
    <property type="match status" value="1"/>
</dbReference>
<dbReference type="PANTHER" id="PTHR10165">
    <property type="entry name" value="LIPID PHOSPHATE PHOSPHATASE"/>
    <property type="match status" value="1"/>
</dbReference>
<evidence type="ECO:0000256" key="3">
    <source>
        <dbReference type="ARBA" id="ARBA00022692"/>
    </source>
</evidence>
<evidence type="ECO:0000256" key="4">
    <source>
        <dbReference type="ARBA" id="ARBA00022989"/>
    </source>
</evidence>
<name>A0AAN9B9P7_9CAEN</name>
<evidence type="ECO:0000313" key="10">
    <source>
        <dbReference type="Proteomes" id="UP001374579"/>
    </source>
</evidence>
<evidence type="ECO:0000259" key="8">
    <source>
        <dbReference type="SMART" id="SM00014"/>
    </source>
</evidence>